<dbReference type="Proteomes" id="UP000239415">
    <property type="component" value="Unassembled WGS sequence"/>
</dbReference>
<reference evidence="2 3" key="1">
    <citation type="submission" date="2018-03" db="EMBL/GenBank/DDBJ databases">
        <title>Genomic Encyclopedia of Archaeal and Bacterial Type Strains, Phase II (KMG-II): from individual species to whole genera.</title>
        <authorList>
            <person name="Goeker M."/>
        </authorList>
    </citation>
    <scope>NUCLEOTIDE SEQUENCE [LARGE SCALE GENOMIC DNA]</scope>
    <source>
        <strain evidence="2 3">DSM 43146</strain>
    </source>
</reference>
<keyword evidence="2" id="KW-0808">Transferase</keyword>
<gene>
    <name evidence="2" type="ORF">CLV67_104284</name>
</gene>
<dbReference type="InterPro" id="IPR000182">
    <property type="entry name" value="GNAT_dom"/>
</dbReference>
<name>A0A2T0KH44_9ACTN</name>
<accession>A0A2T0KH44</accession>
<feature type="domain" description="N-acetyltransferase" evidence="1">
    <location>
        <begin position="98"/>
        <end position="238"/>
    </location>
</feature>
<dbReference type="AlphaFoldDB" id="A0A2T0KH44"/>
<comment type="caution">
    <text evidence="2">The sequence shown here is derived from an EMBL/GenBank/DDBJ whole genome shotgun (WGS) entry which is preliminary data.</text>
</comment>
<dbReference type="Gene3D" id="3.40.630.30">
    <property type="match status" value="1"/>
</dbReference>
<dbReference type="Pfam" id="PF13508">
    <property type="entry name" value="Acetyltransf_7"/>
    <property type="match status" value="1"/>
</dbReference>
<dbReference type="GO" id="GO:0016747">
    <property type="term" value="F:acyltransferase activity, transferring groups other than amino-acyl groups"/>
    <property type="evidence" value="ECO:0007669"/>
    <property type="project" value="InterPro"/>
</dbReference>
<dbReference type="RefSeq" id="WP_106317668.1">
    <property type="nucleotide sequence ID" value="NZ_BOMO01000020.1"/>
</dbReference>
<dbReference type="PROSITE" id="PS51186">
    <property type="entry name" value="GNAT"/>
    <property type="match status" value="1"/>
</dbReference>
<dbReference type="CDD" id="cd04301">
    <property type="entry name" value="NAT_SF"/>
    <property type="match status" value="1"/>
</dbReference>
<protein>
    <submittedName>
        <fullName evidence="2">Acetyltransferase (GNAT) family protein</fullName>
    </submittedName>
</protein>
<proteinExistence type="predicted"/>
<dbReference type="EMBL" id="PVMZ01000004">
    <property type="protein sequence ID" value="PRX22756.1"/>
    <property type="molecule type" value="Genomic_DNA"/>
</dbReference>
<dbReference type="SUPFAM" id="SSF55729">
    <property type="entry name" value="Acyl-CoA N-acyltransferases (Nat)"/>
    <property type="match status" value="1"/>
</dbReference>
<evidence type="ECO:0000313" key="3">
    <source>
        <dbReference type="Proteomes" id="UP000239415"/>
    </source>
</evidence>
<evidence type="ECO:0000259" key="1">
    <source>
        <dbReference type="PROSITE" id="PS51186"/>
    </source>
</evidence>
<organism evidence="2 3">
    <name type="scientific">Actinoplanes italicus</name>
    <dbReference type="NCBI Taxonomy" id="113567"/>
    <lineage>
        <taxon>Bacteria</taxon>
        <taxon>Bacillati</taxon>
        <taxon>Actinomycetota</taxon>
        <taxon>Actinomycetes</taxon>
        <taxon>Micromonosporales</taxon>
        <taxon>Micromonosporaceae</taxon>
        <taxon>Actinoplanes</taxon>
    </lineage>
</organism>
<sequence length="248" mass="26631">MIYLRNAVAMWTARFPAAHLDDRLLRVDRPVATRVILLEPPDAATVAGIAALDRAGTVVVEDVFTSPDASPLFASARAMCMPVMNRPPGPPPGAPAVPVIEVRDPAALADAERVMVDGFPFPQLQPWVRGQALPPQVLDLPGWRVWLAYRNGEPAAAAYTYDDGHATGLYWLATLSAHRSRGLGRAVLSAAIAARPDHEFTLVATEAGRALYESLGFTVRTMATWHTLTAVTRSTSAAPPVAPSRWPA</sequence>
<keyword evidence="3" id="KW-1185">Reference proteome</keyword>
<dbReference type="OrthoDB" id="4208at2"/>
<evidence type="ECO:0000313" key="2">
    <source>
        <dbReference type="EMBL" id="PRX22756.1"/>
    </source>
</evidence>
<dbReference type="InterPro" id="IPR016181">
    <property type="entry name" value="Acyl_CoA_acyltransferase"/>
</dbReference>